<evidence type="ECO:0000313" key="7">
    <source>
        <dbReference type="EMBL" id="KAK1397397.1"/>
    </source>
</evidence>
<evidence type="ECO:0000313" key="8">
    <source>
        <dbReference type="Proteomes" id="UP001237642"/>
    </source>
</evidence>
<keyword evidence="6" id="KW-1133">Transmembrane helix</keyword>
<keyword evidence="6" id="KW-0812">Transmembrane</keyword>
<dbReference type="Pfam" id="PF02485">
    <property type="entry name" value="Branch"/>
    <property type="match status" value="1"/>
</dbReference>
<dbReference type="InterPro" id="IPR003406">
    <property type="entry name" value="Glyco_trans_14"/>
</dbReference>
<proteinExistence type="predicted"/>
<keyword evidence="5" id="KW-0325">Glycoprotein</keyword>
<accession>A0AAD8N636</accession>
<evidence type="ECO:0000256" key="5">
    <source>
        <dbReference type="ARBA" id="ARBA00023180"/>
    </source>
</evidence>
<reference evidence="7" key="1">
    <citation type="submission" date="2023-02" db="EMBL/GenBank/DDBJ databases">
        <title>Genome of toxic invasive species Heracleum sosnowskyi carries increased number of genes despite the absence of recent whole-genome duplications.</title>
        <authorList>
            <person name="Schelkunov M."/>
            <person name="Shtratnikova V."/>
            <person name="Makarenko M."/>
            <person name="Klepikova A."/>
            <person name="Omelchenko D."/>
            <person name="Novikova G."/>
            <person name="Obukhova E."/>
            <person name="Bogdanov V."/>
            <person name="Penin A."/>
            <person name="Logacheva M."/>
        </authorList>
    </citation>
    <scope>NUCLEOTIDE SEQUENCE</scope>
    <source>
        <strain evidence="7">Hsosn_3</strain>
        <tissue evidence="7">Leaf</tissue>
    </source>
</reference>
<organism evidence="7 8">
    <name type="scientific">Heracleum sosnowskyi</name>
    <dbReference type="NCBI Taxonomy" id="360622"/>
    <lineage>
        <taxon>Eukaryota</taxon>
        <taxon>Viridiplantae</taxon>
        <taxon>Streptophyta</taxon>
        <taxon>Embryophyta</taxon>
        <taxon>Tracheophyta</taxon>
        <taxon>Spermatophyta</taxon>
        <taxon>Magnoliopsida</taxon>
        <taxon>eudicotyledons</taxon>
        <taxon>Gunneridae</taxon>
        <taxon>Pentapetalae</taxon>
        <taxon>asterids</taxon>
        <taxon>campanulids</taxon>
        <taxon>Apiales</taxon>
        <taxon>Apiaceae</taxon>
        <taxon>Apioideae</taxon>
        <taxon>apioid superclade</taxon>
        <taxon>Tordylieae</taxon>
        <taxon>Tordyliinae</taxon>
        <taxon>Heracleum</taxon>
    </lineage>
</organism>
<dbReference type="EMBL" id="JAUIZM010000002">
    <property type="protein sequence ID" value="KAK1397397.1"/>
    <property type="molecule type" value="Genomic_DNA"/>
</dbReference>
<feature type="transmembrane region" description="Helical" evidence="6">
    <location>
        <begin position="31"/>
        <end position="49"/>
    </location>
</feature>
<protein>
    <submittedName>
        <fullName evidence="7">Xylosyltransferase</fullName>
    </submittedName>
</protein>
<dbReference type="GO" id="GO:0016020">
    <property type="term" value="C:membrane"/>
    <property type="evidence" value="ECO:0007669"/>
    <property type="project" value="UniProtKB-SubCell"/>
</dbReference>
<dbReference type="PANTHER" id="PTHR31042:SF138">
    <property type="entry name" value="GLYCOSYL TRANSFERASE, FAMILY 14"/>
    <property type="match status" value="1"/>
</dbReference>
<keyword evidence="3" id="KW-0808">Transferase</keyword>
<comment type="subcellular location">
    <subcellularLocation>
        <location evidence="1">Membrane</location>
        <topology evidence="1">Single-pass type II membrane protein</topology>
    </subcellularLocation>
</comment>
<evidence type="ECO:0000256" key="2">
    <source>
        <dbReference type="ARBA" id="ARBA00022676"/>
    </source>
</evidence>
<comment type="caution">
    <text evidence="7">The sequence shown here is derived from an EMBL/GenBank/DDBJ whole genome shotgun (WGS) entry which is preliminary data.</text>
</comment>
<dbReference type="AlphaFoldDB" id="A0AAD8N636"/>
<evidence type="ECO:0000256" key="6">
    <source>
        <dbReference type="SAM" id="Phobius"/>
    </source>
</evidence>
<dbReference type="GO" id="GO:0016757">
    <property type="term" value="F:glycosyltransferase activity"/>
    <property type="evidence" value="ECO:0007669"/>
    <property type="project" value="UniProtKB-KW"/>
</dbReference>
<sequence>MKTARTWRLDMKDFFMLSGSRHRPQVKGPKWIVVLVCMVTIFLIAAYTYPPRSSAVCNIFSPSGCYVLKKLQPIPVRELTDAERAAEVVIKEILRTPTVQSKNPKIAFMFMTPGPLPFEKLWDLFFQGHEDRFTVYVHASKEAPAHVSRYFIGRDIRSDKVEWGRISMVDAERRLVSNALRDPDNQQFVLLSDSCIPIHNFDYVYNHLIFTNVSFIDSFEDPGPHGGGRYSEHMLPEVEKKNFRKGSQWFTMKRQHAILITADSLYYNKFRDYCRPGMEEGRNCYSDEHYLPTLFKMFDTNGITSYSVTYTDWSEMKWHPKLFRAKDVSFDLLKTMGSIQDSIHITSDEKRTVLTRPCMWNGMKRPCYLFARKFDPDSLRIQSFTLFHFFEFAEHWWMLENVRSPFVLPFGLGAMKIIRANSNFVIGHCSL</sequence>
<gene>
    <name evidence="7" type="ORF">POM88_007260</name>
</gene>
<evidence type="ECO:0000256" key="1">
    <source>
        <dbReference type="ARBA" id="ARBA00004606"/>
    </source>
</evidence>
<evidence type="ECO:0000256" key="3">
    <source>
        <dbReference type="ARBA" id="ARBA00022679"/>
    </source>
</evidence>
<dbReference type="InterPro" id="IPR044174">
    <property type="entry name" value="BC10-like"/>
</dbReference>
<reference evidence="7" key="2">
    <citation type="submission" date="2023-05" db="EMBL/GenBank/DDBJ databases">
        <authorList>
            <person name="Schelkunov M.I."/>
        </authorList>
    </citation>
    <scope>NUCLEOTIDE SEQUENCE</scope>
    <source>
        <strain evidence="7">Hsosn_3</strain>
        <tissue evidence="7">Leaf</tissue>
    </source>
</reference>
<dbReference type="PANTHER" id="PTHR31042">
    <property type="entry name" value="CORE-2/I-BRANCHING BETA-1,6-N-ACETYLGLUCOSAMINYLTRANSFERASE FAMILY PROTEIN-RELATED"/>
    <property type="match status" value="1"/>
</dbReference>
<keyword evidence="4 6" id="KW-0472">Membrane</keyword>
<dbReference type="Proteomes" id="UP001237642">
    <property type="component" value="Unassembled WGS sequence"/>
</dbReference>
<keyword evidence="8" id="KW-1185">Reference proteome</keyword>
<name>A0AAD8N636_9APIA</name>
<keyword evidence="2" id="KW-0328">Glycosyltransferase</keyword>
<evidence type="ECO:0000256" key="4">
    <source>
        <dbReference type="ARBA" id="ARBA00023136"/>
    </source>
</evidence>